<keyword evidence="3" id="KW-1185">Reference proteome</keyword>
<accession>A0A5B0HLZ9</accession>
<evidence type="ECO:0000256" key="1">
    <source>
        <dbReference type="SAM" id="MobiDB-lite"/>
    </source>
</evidence>
<evidence type="ECO:0000313" key="3">
    <source>
        <dbReference type="Proteomes" id="UP000325273"/>
    </source>
</evidence>
<comment type="caution">
    <text evidence="2">The sequence shown here is derived from an EMBL/GenBank/DDBJ whole genome shotgun (WGS) entry which is preliminary data.</text>
</comment>
<reference evidence="2 3" key="1">
    <citation type="submission" date="2019-08" db="EMBL/GenBank/DDBJ databases">
        <title>Paraburkholderia sp. DCY113.</title>
        <authorList>
            <person name="Kang J."/>
        </authorList>
    </citation>
    <scope>NUCLEOTIDE SEQUENCE [LARGE SCALE GENOMIC DNA]</scope>
    <source>
        <strain evidence="2 3">DCY113</strain>
    </source>
</reference>
<dbReference type="EMBL" id="VTUZ01000001">
    <property type="protein sequence ID" value="KAA1015964.1"/>
    <property type="molecule type" value="Genomic_DNA"/>
</dbReference>
<organism evidence="2 3">
    <name type="scientific">Paraburkholderia panacisoli</name>
    <dbReference type="NCBI Taxonomy" id="2603818"/>
    <lineage>
        <taxon>Bacteria</taxon>
        <taxon>Pseudomonadati</taxon>
        <taxon>Pseudomonadota</taxon>
        <taxon>Betaproteobacteria</taxon>
        <taxon>Burkholderiales</taxon>
        <taxon>Burkholderiaceae</taxon>
        <taxon>Paraburkholderia</taxon>
    </lineage>
</organism>
<feature type="region of interest" description="Disordered" evidence="1">
    <location>
        <begin position="1"/>
        <end position="37"/>
    </location>
</feature>
<name>A0A5B0HLZ9_9BURK</name>
<gene>
    <name evidence="2" type="ORF">FVF58_01020</name>
</gene>
<dbReference type="InterPro" id="IPR006448">
    <property type="entry name" value="Phage_term_ssu_P27"/>
</dbReference>
<sequence>MMGRKMTPTALKVVRGNPGKRPLNEHEPKPAAADGEDVPEWLSPEAQEHWPVIAAQLADAGVLTVLDRPALAQYCEAFVIWKQAYDKVLKFGMVVKAQSGFPVQSPFLSIANQQSERMLRIMCEFGMTPSSRARVAVSKPDGENAFAKFVKKG</sequence>
<protein>
    <submittedName>
        <fullName evidence="2">Phage terminase small subunit P27 family</fullName>
    </submittedName>
</protein>
<dbReference type="Proteomes" id="UP000325273">
    <property type="component" value="Unassembled WGS sequence"/>
</dbReference>
<dbReference type="NCBIfam" id="TIGR01558">
    <property type="entry name" value="sm_term_P27"/>
    <property type="match status" value="1"/>
</dbReference>
<evidence type="ECO:0000313" key="2">
    <source>
        <dbReference type="EMBL" id="KAA1015964.1"/>
    </source>
</evidence>
<proteinExistence type="predicted"/>
<dbReference type="AlphaFoldDB" id="A0A5B0HLZ9"/>
<dbReference type="Pfam" id="PF05119">
    <property type="entry name" value="Terminase_4"/>
    <property type="match status" value="1"/>
</dbReference>